<evidence type="ECO:0000256" key="19">
    <source>
        <dbReference type="PIRSR" id="PIRSR605027-4"/>
    </source>
</evidence>
<evidence type="ECO:0000256" key="7">
    <source>
        <dbReference type="ARBA" id="ARBA00022692"/>
    </source>
</evidence>
<dbReference type="AlphaFoldDB" id="A0A8I6R768"/>
<dbReference type="InterPro" id="IPR005027">
    <property type="entry name" value="Glyco_trans_43"/>
</dbReference>
<proteinExistence type="inferred from homology"/>
<evidence type="ECO:0000256" key="10">
    <source>
        <dbReference type="ARBA" id="ARBA00022989"/>
    </source>
</evidence>
<protein>
    <recommendedName>
        <fullName evidence="5 21">Galactosylgalactosylxylosylprotein 3-beta-glucuronosyltransferase</fullName>
        <ecNumber evidence="5 21">2.4.1.135</ecNumber>
    </recommendedName>
</protein>
<evidence type="ECO:0000256" key="1">
    <source>
        <dbReference type="ARBA" id="ARBA00001936"/>
    </source>
</evidence>
<dbReference type="GO" id="GO:0046872">
    <property type="term" value="F:metal ion binding"/>
    <property type="evidence" value="ECO:0007669"/>
    <property type="project" value="UniProtKB-KW"/>
</dbReference>
<accession>A0A8I6R768</accession>
<dbReference type="GO" id="GO:0000139">
    <property type="term" value="C:Golgi membrane"/>
    <property type="evidence" value="ECO:0007669"/>
    <property type="project" value="UniProtKB-SubCell"/>
</dbReference>
<feature type="site" description="Interaction with galactose moiety of substrate glycoprotein" evidence="19">
    <location>
        <position position="226"/>
    </location>
</feature>
<feature type="binding site" evidence="17">
    <location>
        <position position="165"/>
    </location>
    <ligand>
        <name>UDP-alpha-D-glucuronate</name>
        <dbReference type="ChEBI" id="CHEBI:58052"/>
    </ligand>
</feature>
<name>A0A8I6R768_CIMLE</name>
<dbReference type="PANTHER" id="PTHR10896">
    <property type="entry name" value="GALACTOSYLGALACTOSYLXYLOSYLPROTEIN 3-BETA-GLUCURONOSYLTRANSFERASE BETA-1,3-GLUCURONYLTRANSFERASE"/>
    <property type="match status" value="1"/>
</dbReference>
<keyword evidence="11 21" id="KW-0333">Golgi apparatus</keyword>
<feature type="binding site" evidence="17">
    <location>
        <begin position="309"/>
        <end position="311"/>
    </location>
    <ligand>
        <name>UDP-alpha-D-glucuronate</name>
        <dbReference type="ChEBI" id="CHEBI:58052"/>
    </ligand>
</feature>
<dbReference type="InterPro" id="IPR029044">
    <property type="entry name" value="Nucleotide-diphossugar_trans"/>
</dbReference>
<feature type="glycosylation site" description="N-linked (GlcNAc...) asparagine" evidence="20">
    <location>
        <position position="301"/>
    </location>
</feature>
<dbReference type="OrthoDB" id="675023at2759"/>
<keyword evidence="7 21" id="KW-0812">Transmembrane</keyword>
<dbReference type="UniPathway" id="UPA00378"/>
<comment type="similarity">
    <text evidence="4 21">Belongs to the glycosyltransferase 43 family.</text>
</comment>
<dbReference type="GO" id="GO:0050650">
    <property type="term" value="P:chondroitin sulfate proteoglycan biosynthetic process"/>
    <property type="evidence" value="ECO:0007669"/>
    <property type="project" value="TreeGrafter"/>
</dbReference>
<dbReference type="EC" id="2.4.1.135" evidence="5 21"/>
<dbReference type="Gene3D" id="3.90.550.10">
    <property type="entry name" value="Spore Coat Polysaccharide Biosynthesis Protein SpsA, Chain A"/>
    <property type="match status" value="1"/>
</dbReference>
<evidence type="ECO:0000256" key="14">
    <source>
        <dbReference type="ARBA" id="ARBA00023211"/>
    </source>
</evidence>
<keyword evidence="9 21" id="KW-0735">Signal-anchor</keyword>
<evidence type="ECO:0000256" key="18">
    <source>
        <dbReference type="PIRSR" id="PIRSR605027-3"/>
    </source>
</evidence>
<dbReference type="KEGG" id="clec:106661064"/>
<feature type="active site" description="Proton donor/acceptor" evidence="16">
    <location>
        <position position="282"/>
    </location>
</feature>
<evidence type="ECO:0000256" key="9">
    <source>
        <dbReference type="ARBA" id="ARBA00022968"/>
    </source>
</evidence>
<comment type="pathway">
    <text evidence="3 21">Protein modification; protein glycosylation.</text>
</comment>
<evidence type="ECO:0000256" key="4">
    <source>
        <dbReference type="ARBA" id="ARBA00007706"/>
    </source>
</evidence>
<evidence type="ECO:0000256" key="8">
    <source>
        <dbReference type="ARBA" id="ARBA00022723"/>
    </source>
</evidence>
<feature type="transmembrane region" description="Helical" evidence="21">
    <location>
        <begin position="26"/>
        <end position="43"/>
    </location>
</feature>
<dbReference type="GO" id="GO:0015018">
    <property type="term" value="F:galactosylgalactosylxylosylprotein 3-beta-glucuronosyltransferase activity"/>
    <property type="evidence" value="ECO:0007669"/>
    <property type="project" value="UniProtKB-UniRule"/>
</dbReference>
<comment type="cofactor">
    <cofactor evidence="1 18 21">
        <name>Mn(2+)</name>
        <dbReference type="ChEBI" id="CHEBI:29035"/>
    </cofactor>
</comment>
<dbReference type="SUPFAM" id="SSF53448">
    <property type="entry name" value="Nucleotide-diphospho-sugar transferases"/>
    <property type="match status" value="1"/>
</dbReference>
<evidence type="ECO:0000256" key="3">
    <source>
        <dbReference type="ARBA" id="ARBA00004922"/>
    </source>
</evidence>
<keyword evidence="23" id="KW-1185">Reference proteome</keyword>
<keyword evidence="12 21" id="KW-0472">Membrane</keyword>
<evidence type="ECO:0000256" key="5">
    <source>
        <dbReference type="ARBA" id="ARBA00012641"/>
    </source>
</evidence>
<feature type="binding site" evidence="17">
    <location>
        <begin position="193"/>
        <end position="195"/>
    </location>
    <ligand>
        <name>UDP-alpha-D-glucuronate</name>
        <dbReference type="ChEBI" id="CHEBI:58052"/>
    </ligand>
</feature>
<dbReference type="RefSeq" id="XP_014239678.1">
    <property type="nucleotide sequence ID" value="XM_014384192.1"/>
</dbReference>
<sequence>MANSSKQPYENLSKNSLADMSRKTKLYLCLGLTVVGCLFYATLSGHSDQFVAMKQSMDEYEILLRETREQILDRLKMCQQDCQHWDPDLPIIYVITPTYSRPVQKAELTRFSQTLMLVSNIHWIIVEDSQKKTLLVENFLARSSLNYTHLFEQTPPFYQRKGAARGVVQRNAALRWLRKNRSLNDKGVVYFADDDNTYSIQVFREMRFTKEVSVWPVGLAGGLMVERPLVNMTTGKVIGFNSAWRPDRKFPIDMAGFAINLQHLLKKTTAAFTYNVTAGFQETYMLEQLTTKDRLEPKADNCTQVLVWHTRTERARLSEEDKLKRTKGIHSNGGIEV</sequence>
<keyword evidence="14 18" id="KW-0464">Manganese</keyword>
<keyword evidence="13 20" id="KW-0325">Glycoprotein</keyword>
<dbReference type="OMA" id="FPSCTRQ"/>
<dbReference type="EnsemblMetazoa" id="XM_014384192.1">
    <property type="protein sequence ID" value="XP_014239678.1"/>
    <property type="gene ID" value="LOC106661064"/>
</dbReference>
<keyword evidence="8 18" id="KW-0479">Metal-binding</keyword>
<evidence type="ECO:0000256" key="2">
    <source>
        <dbReference type="ARBA" id="ARBA00004323"/>
    </source>
</evidence>
<dbReference type="GeneID" id="106661064"/>
<keyword evidence="6 21" id="KW-0808">Transferase</keyword>
<feature type="binding site" evidence="17">
    <location>
        <position position="128"/>
    </location>
    <ligand>
        <name>UDP-alpha-D-glucuronate</name>
        <dbReference type="ChEBI" id="CHEBI:58052"/>
    </ligand>
</feature>
<evidence type="ECO:0000256" key="21">
    <source>
        <dbReference type="RuleBase" id="RU363127"/>
    </source>
</evidence>
<evidence type="ECO:0000256" key="17">
    <source>
        <dbReference type="PIRSR" id="PIRSR605027-2"/>
    </source>
</evidence>
<dbReference type="Pfam" id="PF03360">
    <property type="entry name" value="Glyco_transf_43"/>
    <property type="match status" value="1"/>
</dbReference>
<evidence type="ECO:0000256" key="20">
    <source>
        <dbReference type="PIRSR" id="PIRSR605027-6"/>
    </source>
</evidence>
<feature type="binding site" evidence="17">
    <location>
        <begin position="97"/>
        <end position="99"/>
    </location>
    <ligand>
        <name>UDP-alpha-D-glucuronate</name>
        <dbReference type="ChEBI" id="CHEBI:58052"/>
    </ligand>
</feature>
<organism evidence="22 23">
    <name type="scientific">Cimex lectularius</name>
    <name type="common">Bed bug</name>
    <name type="synonym">Acanthia lectularia</name>
    <dbReference type="NCBI Taxonomy" id="79782"/>
    <lineage>
        <taxon>Eukaryota</taxon>
        <taxon>Metazoa</taxon>
        <taxon>Ecdysozoa</taxon>
        <taxon>Arthropoda</taxon>
        <taxon>Hexapoda</taxon>
        <taxon>Insecta</taxon>
        <taxon>Pterygota</taxon>
        <taxon>Neoptera</taxon>
        <taxon>Paraneoptera</taxon>
        <taxon>Hemiptera</taxon>
        <taxon>Heteroptera</taxon>
        <taxon>Panheteroptera</taxon>
        <taxon>Cimicomorpha</taxon>
        <taxon>Cimicidae</taxon>
        <taxon>Cimex</taxon>
    </lineage>
</organism>
<evidence type="ECO:0000313" key="23">
    <source>
        <dbReference type="Proteomes" id="UP000494040"/>
    </source>
</evidence>
<evidence type="ECO:0000256" key="6">
    <source>
        <dbReference type="ARBA" id="ARBA00022679"/>
    </source>
</evidence>
<feature type="binding site" evidence="17">
    <location>
        <position position="170"/>
    </location>
    <ligand>
        <name>UDP-alpha-D-glucuronate</name>
        <dbReference type="ChEBI" id="CHEBI:58052"/>
    </ligand>
</feature>
<keyword evidence="10 21" id="KW-1133">Transmembrane helix</keyword>
<reference evidence="22" key="1">
    <citation type="submission" date="2022-01" db="UniProtKB">
        <authorList>
            <consortium name="EnsemblMetazoa"/>
        </authorList>
    </citation>
    <scope>IDENTIFICATION</scope>
</reference>
<comment type="subcellular location">
    <subcellularLocation>
        <location evidence="2 21">Golgi apparatus membrane</location>
        <topology evidence="2 21">Single-pass type II membrane protein</topology>
    </subcellularLocation>
</comment>
<evidence type="ECO:0000256" key="15">
    <source>
        <dbReference type="ARBA" id="ARBA00047979"/>
    </source>
</evidence>
<feature type="binding site" evidence="18">
    <location>
        <position position="195"/>
    </location>
    <ligand>
        <name>Mn(2+)</name>
        <dbReference type="ChEBI" id="CHEBI:29035"/>
    </ligand>
</feature>
<evidence type="ECO:0000256" key="11">
    <source>
        <dbReference type="ARBA" id="ARBA00023034"/>
    </source>
</evidence>
<evidence type="ECO:0000313" key="22">
    <source>
        <dbReference type="EnsemblMetazoa" id="XP_014239678.1"/>
    </source>
</evidence>
<dbReference type="Proteomes" id="UP000494040">
    <property type="component" value="Unassembled WGS sequence"/>
</dbReference>
<dbReference type="CDD" id="cd00218">
    <property type="entry name" value="GlcAT-I"/>
    <property type="match status" value="1"/>
</dbReference>
<evidence type="ECO:0000256" key="12">
    <source>
        <dbReference type="ARBA" id="ARBA00023136"/>
    </source>
</evidence>
<comment type="catalytic activity">
    <reaction evidence="15 21">
        <text>3-O-(beta-D-galactosyl-(1-&gt;3)-beta-D-galactosyl-(1-&gt;4)-beta-D-xylosyl)-L-seryl-[protein] + UDP-alpha-D-glucuronate = 3-O-(beta-D-GlcA-(1-&gt;3)-beta-D-Gal-(1-&gt;3)-beta-D-Gal-(1-&gt;4)-beta-D-Xyl)-L-seryl-[protein] + UDP + H(+)</text>
        <dbReference type="Rhea" id="RHEA:24168"/>
        <dbReference type="Rhea" id="RHEA-COMP:12571"/>
        <dbReference type="Rhea" id="RHEA-COMP:12573"/>
        <dbReference type="ChEBI" id="CHEBI:15378"/>
        <dbReference type="ChEBI" id="CHEBI:58052"/>
        <dbReference type="ChEBI" id="CHEBI:58223"/>
        <dbReference type="ChEBI" id="CHEBI:132090"/>
        <dbReference type="ChEBI" id="CHEBI:132093"/>
        <dbReference type="EC" id="2.4.1.135"/>
    </reaction>
</comment>
<dbReference type="FunFam" id="3.90.550.10:FF:000044">
    <property type="entry name" value="Galactosylgalactosylxylosylprotein 3-beta-glucuronosyltransferase"/>
    <property type="match status" value="1"/>
</dbReference>
<evidence type="ECO:0000256" key="16">
    <source>
        <dbReference type="PIRSR" id="PIRSR605027-1"/>
    </source>
</evidence>
<evidence type="ECO:0000256" key="13">
    <source>
        <dbReference type="ARBA" id="ARBA00023180"/>
    </source>
</evidence>
<dbReference type="PANTHER" id="PTHR10896:SF65">
    <property type="entry name" value="GALACTOSYLGALACTOSYLXYLOSYLPROTEIN 3-BETA-GLUCURONOSYLTRANSFERASE 3"/>
    <property type="match status" value="1"/>
</dbReference>
<dbReference type="GO" id="GO:0005975">
    <property type="term" value="P:carbohydrate metabolic process"/>
    <property type="evidence" value="ECO:0007669"/>
    <property type="project" value="TreeGrafter"/>
</dbReference>